<evidence type="ECO:0008006" key="4">
    <source>
        <dbReference type="Google" id="ProtNLM"/>
    </source>
</evidence>
<evidence type="ECO:0000256" key="1">
    <source>
        <dbReference type="SAM" id="MobiDB-lite"/>
    </source>
</evidence>
<dbReference type="EMBL" id="BAAAZR010000008">
    <property type="protein sequence ID" value="GAA3814944.1"/>
    <property type="molecule type" value="Genomic_DNA"/>
</dbReference>
<proteinExistence type="predicted"/>
<accession>A0ABP7IC90</accession>
<feature type="region of interest" description="Disordered" evidence="1">
    <location>
        <begin position="1"/>
        <end position="34"/>
    </location>
</feature>
<evidence type="ECO:0000313" key="3">
    <source>
        <dbReference type="Proteomes" id="UP001500888"/>
    </source>
</evidence>
<evidence type="ECO:0000313" key="2">
    <source>
        <dbReference type="EMBL" id="GAA3814944.1"/>
    </source>
</evidence>
<gene>
    <name evidence="2" type="ORF">GCM10022226_39710</name>
</gene>
<comment type="caution">
    <text evidence="2">The sequence shown here is derived from an EMBL/GenBank/DDBJ whole genome shotgun (WGS) entry which is preliminary data.</text>
</comment>
<name>A0ABP7IC90_9ACTN</name>
<feature type="compositionally biased region" description="Gly residues" evidence="1">
    <location>
        <begin position="24"/>
        <end position="34"/>
    </location>
</feature>
<dbReference type="Proteomes" id="UP001500888">
    <property type="component" value="Unassembled WGS sequence"/>
</dbReference>
<keyword evidence="3" id="KW-1185">Reference proteome</keyword>
<organism evidence="2 3">
    <name type="scientific">Sphaerisporangium flaviroseum</name>
    <dbReference type="NCBI Taxonomy" id="509199"/>
    <lineage>
        <taxon>Bacteria</taxon>
        <taxon>Bacillati</taxon>
        <taxon>Actinomycetota</taxon>
        <taxon>Actinomycetes</taxon>
        <taxon>Streptosporangiales</taxon>
        <taxon>Streptosporangiaceae</taxon>
        <taxon>Sphaerisporangium</taxon>
    </lineage>
</organism>
<reference evidence="3" key="1">
    <citation type="journal article" date="2019" name="Int. J. Syst. Evol. Microbiol.">
        <title>The Global Catalogue of Microorganisms (GCM) 10K type strain sequencing project: providing services to taxonomists for standard genome sequencing and annotation.</title>
        <authorList>
            <consortium name="The Broad Institute Genomics Platform"/>
            <consortium name="The Broad Institute Genome Sequencing Center for Infectious Disease"/>
            <person name="Wu L."/>
            <person name="Ma J."/>
        </authorList>
    </citation>
    <scope>NUCLEOTIDE SEQUENCE [LARGE SCALE GENOMIC DNA]</scope>
    <source>
        <strain evidence="3">JCM 16908</strain>
    </source>
</reference>
<sequence length="80" mass="8456">MAHRRSGAGQPAPGSFRGAHAACGDGGLAVGGQGIGRRYADRTVTREQIMHHVRHAWAGTTATNTIAVHVKRLRAIPDFS</sequence>
<protein>
    <recommendedName>
        <fullName evidence="4">Integrase SAM-like N-terminal domain-containing protein</fullName>
    </recommendedName>
</protein>